<organism evidence="9 10">
    <name type="scientific">Proteiniphilum saccharofermentans</name>
    <dbReference type="NCBI Taxonomy" id="1642647"/>
    <lineage>
        <taxon>Bacteria</taxon>
        <taxon>Pseudomonadati</taxon>
        <taxon>Bacteroidota</taxon>
        <taxon>Bacteroidia</taxon>
        <taxon>Bacteroidales</taxon>
        <taxon>Dysgonomonadaceae</taxon>
        <taxon>Proteiniphilum</taxon>
    </lineage>
</organism>
<dbReference type="KEGG" id="psac:PSM36_1079"/>
<dbReference type="Pfam" id="PF02836">
    <property type="entry name" value="Glyco_hydro_2_C"/>
    <property type="match status" value="1"/>
</dbReference>
<feature type="domain" description="Exo-beta-D-glucosaminidase Ig-fold" evidence="7">
    <location>
        <begin position="797"/>
        <end position="895"/>
    </location>
</feature>
<evidence type="ECO:0000313" key="9">
    <source>
        <dbReference type="EMBL" id="SCD19904.1"/>
    </source>
</evidence>
<dbReference type="InterPro" id="IPR041351">
    <property type="entry name" value="Ig_GlcNase"/>
</dbReference>
<feature type="domain" description="Beta-mannosidase-like galactose-binding" evidence="8">
    <location>
        <begin position="60"/>
        <end position="245"/>
    </location>
</feature>
<dbReference type="InterPro" id="IPR017853">
    <property type="entry name" value="GH"/>
</dbReference>
<dbReference type="Gene3D" id="2.60.40.10">
    <property type="entry name" value="Immunoglobulins"/>
    <property type="match status" value="3"/>
</dbReference>
<dbReference type="SUPFAM" id="SSF49785">
    <property type="entry name" value="Galactose-binding domain-like"/>
    <property type="match status" value="1"/>
</dbReference>
<evidence type="ECO:0000256" key="2">
    <source>
        <dbReference type="ARBA" id="ARBA00022801"/>
    </source>
</evidence>
<dbReference type="PANTHER" id="PTHR43536">
    <property type="entry name" value="MANNOSYLGLYCOPROTEIN ENDO-BETA-MANNOSIDASE"/>
    <property type="match status" value="1"/>
</dbReference>
<evidence type="ECO:0000259" key="8">
    <source>
        <dbReference type="Pfam" id="PF22666"/>
    </source>
</evidence>
<keyword evidence="3 9" id="KW-0326">Glycosidase</keyword>
<comment type="similarity">
    <text evidence="1">Belongs to the glycosyl hydrolase 2 family.</text>
</comment>
<dbReference type="InterPro" id="IPR013783">
    <property type="entry name" value="Ig-like_fold"/>
</dbReference>
<dbReference type="InterPro" id="IPR008979">
    <property type="entry name" value="Galactose-bd-like_sf"/>
</dbReference>
<sequence length="905" mass="104978">MRETLFFIAFLFTCLCYGQEIKNERLYDCILSSRDGHGGEYAWKMRRAGEVHSKAEDVSTPKVSTDDWMPAIVPGTVLNSLVHNKIYPEPYYGLNNKLESNLIPDIYHVGRDFYTYWFRTEFETPTAHFKNKKTWLQVDGINYRAEIWLNGNMVGNIAGMFYQDHIDISDYIYLDKKNILAVKVYPVDVPGTIKSKGKKTIGALNDEFQNGGNGEIGKNVTQLMTVGWDFTYLDGIRDRNTGIWKDISIYTTGNVSLRHPFVKSDLSKPDYNVSRQTISVEVINPNNNWTIQDVTIVGEIKDENVRFEKQVQLARGERKEISFSPEEYPQLVLKNPRLWWPINKGKQELYNLSLKILDKDKNLIDSISTRFGIREITSNTDTPDKSRTFYINGKPIFIRGTNWLPENMLRNSEERTYAQLRYTAQAGINLIRFWGGGITESDYFFQLCDELGIMVWTEFWMTGDTKHPVDESIYYNNVTSTVKRIRNHPSLAYYVSSNESTEMSYTEALIQNLDGTRGYQMQSECCGVHDGSPYKQVNIMCHYENTASDRGSRIDGFNPEYGAPCLPTVECLREMMDEKDLWPINKEVWDYSDGNGFHLMTGMYRDMVNEYGISKSIDEFAEKGQFVGAFNYKSIWEVWNYNKLNQGDRYCSGFLFWYHNPPIRQVCSRMWDWSLEPTAALYAAQNACEPLHPQFDFLRNTVSVVNDYYRSFTNYKVLADVYDLNGKKVFSKEMTVNLPEDGVAKDLFTIDFPPTITSVHFIKLRLLDEKGTEVGNNFYWRSNSHYEGRKTLTGPTTSGFQDLSKLKQTKLEISYREHKEEECYLIDIEVKNTSRTIAFFTQLQLLDENDKPIRPSFYSDNFFSLLPGERKAIRIETNAQKLAANSKLILKGWNVKKEIYNLRHH</sequence>
<name>A0A1R3T8J0_9BACT</name>
<keyword evidence="10" id="KW-1185">Reference proteome</keyword>
<dbReference type="Pfam" id="PF18368">
    <property type="entry name" value="Ig_GlcNase"/>
    <property type="match status" value="1"/>
</dbReference>
<feature type="domain" description="Mannosidase Ig/CBM-like" evidence="6">
    <location>
        <begin position="702"/>
        <end position="780"/>
    </location>
</feature>
<dbReference type="GO" id="GO:0005975">
    <property type="term" value="P:carbohydrate metabolic process"/>
    <property type="evidence" value="ECO:0007669"/>
    <property type="project" value="InterPro"/>
</dbReference>
<dbReference type="EC" id="3.2.1.152" evidence="9"/>
<dbReference type="Pfam" id="PF17786">
    <property type="entry name" value="Mannosidase_ig"/>
    <property type="match status" value="1"/>
</dbReference>
<gene>
    <name evidence="9" type="ORF">PSM36_1079</name>
</gene>
<protein>
    <submittedName>
        <fullName evidence="9">Putative endo-beta-mannosidase</fullName>
        <ecNumber evidence="9">3.2.1.152</ecNumber>
    </submittedName>
</protein>
<feature type="domain" description="Glycoside hydrolase family 2 catalytic" evidence="5">
    <location>
        <begin position="386"/>
        <end position="524"/>
    </location>
</feature>
<dbReference type="GO" id="GO:0033947">
    <property type="term" value="F:mannosylglycoprotein endo-beta-mannosidase activity"/>
    <property type="evidence" value="ECO:0007669"/>
    <property type="project" value="UniProtKB-EC"/>
</dbReference>
<proteinExistence type="inferred from homology"/>
<evidence type="ECO:0000259" key="5">
    <source>
        <dbReference type="Pfam" id="PF02836"/>
    </source>
</evidence>
<evidence type="ECO:0000313" key="10">
    <source>
        <dbReference type="Proteomes" id="UP000187464"/>
    </source>
</evidence>
<evidence type="ECO:0000259" key="4">
    <source>
        <dbReference type="Pfam" id="PF00703"/>
    </source>
</evidence>
<dbReference type="STRING" id="1642647.PSM36_1079"/>
<dbReference type="Gene3D" id="3.20.20.80">
    <property type="entry name" value="Glycosidases"/>
    <property type="match status" value="1"/>
</dbReference>
<dbReference type="InterPro" id="IPR006103">
    <property type="entry name" value="Glyco_hydro_2_cat"/>
</dbReference>
<dbReference type="InterPro" id="IPR043534">
    <property type="entry name" value="EBDG/EBM"/>
</dbReference>
<reference evidence="9 10" key="1">
    <citation type="submission" date="2016-08" db="EMBL/GenBank/DDBJ databases">
        <authorList>
            <person name="Seilhamer J.J."/>
        </authorList>
    </citation>
    <scope>NUCLEOTIDE SEQUENCE [LARGE SCALE GENOMIC DNA]</scope>
    <source>
        <strain evidence="9">M3/6</strain>
    </source>
</reference>
<accession>A0A1R3T8J0</accession>
<dbReference type="EMBL" id="LT605205">
    <property type="protein sequence ID" value="SCD19904.1"/>
    <property type="molecule type" value="Genomic_DNA"/>
</dbReference>
<evidence type="ECO:0000259" key="7">
    <source>
        <dbReference type="Pfam" id="PF18368"/>
    </source>
</evidence>
<evidence type="ECO:0000259" key="6">
    <source>
        <dbReference type="Pfam" id="PF17786"/>
    </source>
</evidence>
<keyword evidence="2 9" id="KW-0378">Hydrolase</keyword>
<dbReference type="SUPFAM" id="SSF51445">
    <property type="entry name" value="(Trans)glycosidases"/>
    <property type="match status" value="1"/>
</dbReference>
<dbReference type="Gene3D" id="2.60.120.260">
    <property type="entry name" value="Galactose-binding domain-like"/>
    <property type="match status" value="1"/>
</dbReference>
<dbReference type="InterPro" id="IPR006102">
    <property type="entry name" value="Ig-like_GH2"/>
</dbReference>
<dbReference type="Pfam" id="PF22666">
    <property type="entry name" value="Glyco_hydro_2_N2"/>
    <property type="match status" value="1"/>
</dbReference>
<dbReference type="InterPro" id="IPR054593">
    <property type="entry name" value="Beta-mannosidase-like_N2"/>
</dbReference>
<dbReference type="Proteomes" id="UP000187464">
    <property type="component" value="Chromosome I"/>
</dbReference>
<feature type="domain" description="Glycoside hydrolase family 2 immunoglobulin-like beta-sandwich" evidence="4">
    <location>
        <begin position="257"/>
        <end position="374"/>
    </location>
</feature>
<dbReference type="SUPFAM" id="SSF49303">
    <property type="entry name" value="beta-Galactosidase/glucuronidase domain"/>
    <property type="match status" value="3"/>
</dbReference>
<evidence type="ECO:0000256" key="1">
    <source>
        <dbReference type="ARBA" id="ARBA00007401"/>
    </source>
</evidence>
<dbReference type="InterPro" id="IPR041447">
    <property type="entry name" value="Mannosidase_ig"/>
</dbReference>
<dbReference type="PANTHER" id="PTHR43536:SF1">
    <property type="entry name" value="MANNOSYLGLYCOPROTEIN ENDO-BETA-MANNOSIDASE"/>
    <property type="match status" value="1"/>
</dbReference>
<evidence type="ECO:0000256" key="3">
    <source>
        <dbReference type="ARBA" id="ARBA00023295"/>
    </source>
</evidence>
<dbReference type="AlphaFoldDB" id="A0A1R3T8J0"/>
<dbReference type="InterPro" id="IPR036156">
    <property type="entry name" value="Beta-gal/glucu_dom_sf"/>
</dbReference>
<dbReference type="Pfam" id="PF00703">
    <property type="entry name" value="Glyco_hydro_2"/>
    <property type="match status" value="1"/>
</dbReference>